<feature type="compositionally biased region" description="Basic and acidic residues" evidence="1">
    <location>
        <begin position="16"/>
        <end position="31"/>
    </location>
</feature>
<dbReference type="PaxDb" id="6239-Y24D9A.2"/>
<dbReference type="InParanoid" id="Q966C5"/>
<dbReference type="EMBL" id="BX284604">
    <property type="protein sequence ID" value="CCD71897.1"/>
    <property type="molecule type" value="Genomic_DNA"/>
</dbReference>
<accession>Q966C5</accession>
<feature type="domain" description="SET" evidence="2">
    <location>
        <begin position="361"/>
        <end position="503"/>
    </location>
</feature>
<dbReference type="InterPro" id="IPR001214">
    <property type="entry name" value="SET_dom"/>
</dbReference>
<protein>
    <submittedName>
        <fullName evidence="3">SET domain-containing protein</fullName>
    </submittedName>
</protein>
<dbReference type="WormBase" id="Y24D9A.2">
    <property type="protein sequence ID" value="CE33849"/>
    <property type="gene ID" value="WBGene00021282"/>
    <property type="gene designation" value="set-21"/>
</dbReference>
<gene>
    <name evidence="3 5" type="primary">set-21</name>
    <name evidence="3" type="ORF">CELE_Y24D9A.2</name>
    <name evidence="5" type="ORF">Y24D9A.2</name>
</gene>
<dbReference type="GO" id="GO:0140938">
    <property type="term" value="F:histone H3 methyltransferase activity"/>
    <property type="evidence" value="ECO:0000318"/>
    <property type="project" value="GO_Central"/>
</dbReference>
<dbReference type="eggNOG" id="KOG1082">
    <property type="taxonomic scope" value="Eukaryota"/>
</dbReference>
<evidence type="ECO:0000313" key="5">
    <source>
        <dbReference type="WormBase" id="Y24D9A.2"/>
    </source>
</evidence>
<dbReference type="GeneID" id="177204"/>
<evidence type="ECO:0000313" key="3">
    <source>
        <dbReference type="EMBL" id="CCD71897.1"/>
    </source>
</evidence>
<dbReference type="InterPro" id="IPR046341">
    <property type="entry name" value="SET_dom_sf"/>
</dbReference>
<dbReference type="AlphaFoldDB" id="Q966C5"/>
<dbReference type="OMA" id="FNIAYEN"/>
<dbReference type="OrthoDB" id="616263at2759"/>
<dbReference type="Proteomes" id="UP000001940">
    <property type="component" value="Chromosome IV"/>
</dbReference>
<dbReference type="Bgee" id="WBGene00021282">
    <property type="expression patterns" value="Expressed in embryo and 5 other cell types or tissues"/>
</dbReference>
<dbReference type="STRING" id="6239.Y24D9A.2.1"/>
<organism evidence="3 4">
    <name type="scientific">Caenorhabditis elegans</name>
    <dbReference type="NCBI Taxonomy" id="6239"/>
    <lineage>
        <taxon>Eukaryota</taxon>
        <taxon>Metazoa</taxon>
        <taxon>Ecdysozoa</taxon>
        <taxon>Nematoda</taxon>
        <taxon>Chromadorea</taxon>
        <taxon>Rhabditida</taxon>
        <taxon>Rhabditina</taxon>
        <taxon>Rhabditomorpha</taxon>
        <taxon>Rhabditoidea</taxon>
        <taxon>Rhabditidae</taxon>
        <taxon>Peloderinae</taxon>
        <taxon>Caenorhabditis</taxon>
    </lineage>
</organism>
<dbReference type="CTD" id="177204"/>
<dbReference type="SMART" id="SM00317">
    <property type="entry name" value="SET"/>
    <property type="match status" value="1"/>
</dbReference>
<dbReference type="RefSeq" id="NP_500555.2">
    <property type="nucleotide sequence ID" value="NM_068154.7"/>
</dbReference>
<dbReference type="Gene3D" id="2.170.270.10">
    <property type="entry name" value="SET domain"/>
    <property type="match status" value="1"/>
</dbReference>
<evidence type="ECO:0000256" key="1">
    <source>
        <dbReference type="SAM" id="MobiDB-lite"/>
    </source>
</evidence>
<evidence type="ECO:0000259" key="2">
    <source>
        <dbReference type="PROSITE" id="PS50280"/>
    </source>
</evidence>
<dbReference type="GO" id="GO:0000785">
    <property type="term" value="C:chromatin"/>
    <property type="evidence" value="ECO:0000318"/>
    <property type="project" value="GO_Central"/>
</dbReference>
<dbReference type="AGR" id="WB:WBGene00021282"/>
<dbReference type="Pfam" id="PF00856">
    <property type="entry name" value="SET"/>
    <property type="match status" value="1"/>
</dbReference>
<feature type="region of interest" description="Disordered" evidence="1">
    <location>
        <begin position="1"/>
        <end position="43"/>
    </location>
</feature>
<dbReference type="SUPFAM" id="SSF82199">
    <property type="entry name" value="SET domain"/>
    <property type="match status" value="1"/>
</dbReference>
<keyword evidence="4" id="KW-1185">Reference proteome</keyword>
<name>Q966C5_CAEEL</name>
<dbReference type="PhylomeDB" id="Q966C5"/>
<dbReference type="KEGG" id="cel:CELE_Y24D9A.2"/>
<dbReference type="HOGENOM" id="CLU_022905_1_0_1"/>
<dbReference type="FunCoup" id="Q966C5">
    <property type="interactions" value="4"/>
</dbReference>
<dbReference type="PANTHER" id="PTHR47250:SF2">
    <property type="entry name" value="SET DOMAIN-CONTAINING PROTEIN"/>
    <property type="match status" value="1"/>
</dbReference>
<dbReference type="InterPro" id="IPR053105">
    <property type="entry name" value="Class_V-like_SAM-MTase"/>
</dbReference>
<proteinExistence type="predicted"/>
<sequence length="568" mass="65909">MPVDAEKLKSKAQKRSIGENDDKSSNAEPPRKRSKAMRLPTDDEDAKYVETKRALKKYSADKTSEMLRVIKFAFKAPPFKLELPVYLRYSSYQLSSYRDRCQLLKDNSELTRINVEPNIITLNAHLNLLERIRDDPELNTYYEYQETENKDLGRCMRFIAQRIVMARTNNNLMKHLLAEQGTSTEITPESLQEYFPAYEPPKNRIRIKSNLTFNENDVIPVYSDLEGETLESLEIPVTLTYDYTDVNMVDQFTEPNLTKAIIMSEENGENMIRCTCCSSKPIVPCYENEKCPCFIMNQRMQGFQIPREGCGKTEFTSFKPIYFFNPKDHYYDHAGFACSELCGCGGKCTNNSMLLPHKKLFPLEIYRNDPAVGFVVRSTVMIPAGTPLMEFTGEIVELKNMELDNRDYAYQITYSDDVKFRRLLQEVKFSKEYTKLLEKLSRKRFFIDPKIHGNVARTVGHACAPNMEVVRVFQKSLSPAHLHLVLVTLEDVFPSVPLTIDYGKTYTDVLKDRCRCRTFACRRGEHVKTYKNFETAQLAHCLKKIHDTRYDKWNKDIGKEDRDLAKKK</sequence>
<evidence type="ECO:0000313" key="4">
    <source>
        <dbReference type="Proteomes" id="UP000001940"/>
    </source>
</evidence>
<reference evidence="3 4" key="1">
    <citation type="journal article" date="1998" name="Science">
        <title>Genome sequence of the nematode C. elegans: a platform for investigating biology.</title>
        <authorList>
            <consortium name="The C. elegans sequencing consortium"/>
            <person name="Sulson J.E."/>
            <person name="Waterston R."/>
        </authorList>
    </citation>
    <scope>NUCLEOTIDE SEQUENCE [LARGE SCALE GENOMIC DNA]</scope>
    <source>
        <strain evidence="3 4">Bristol N2</strain>
    </source>
</reference>
<dbReference type="PANTHER" id="PTHR47250">
    <property type="entry name" value="HISTONE-LYSINE N-METHYLTRANSFERASE SET-6"/>
    <property type="match status" value="1"/>
</dbReference>
<dbReference type="UCSC" id="Y24D9A.2">
    <property type="organism name" value="c. elegans"/>
</dbReference>
<dbReference type="PROSITE" id="PS50280">
    <property type="entry name" value="SET"/>
    <property type="match status" value="1"/>
</dbReference>